<dbReference type="SUPFAM" id="SSF47413">
    <property type="entry name" value="lambda repressor-like DNA-binding domains"/>
    <property type="match status" value="1"/>
</dbReference>
<dbReference type="PANTHER" id="PTHR30146">
    <property type="entry name" value="LACI-RELATED TRANSCRIPTIONAL REPRESSOR"/>
    <property type="match status" value="1"/>
</dbReference>
<dbReference type="AlphaFoldDB" id="A0A4Z0WF03"/>
<organism evidence="6 7">
    <name type="scientific">Natronospirillum operosum</name>
    <dbReference type="NCBI Taxonomy" id="2759953"/>
    <lineage>
        <taxon>Bacteria</taxon>
        <taxon>Pseudomonadati</taxon>
        <taxon>Pseudomonadota</taxon>
        <taxon>Gammaproteobacteria</taxon>
        <taxon>Oceanospirillales</taxon>
        <taxon>Natronospirillaceae</taxon>
        <taxon>Natronospirillum</taxon>
    </lineage>
</organism>
<evidence type="ECO:0000256" key="1">
    <source>
        <dbReference type="ARBA" id="ARBA00023015"/>
    </source>
</evidence>
<dbReference type="PROSITE" id="PS50932">
    <property type="entry name" value="HTH_LACI_2"/>
    <property type="match status" value="1"/>
</dbReference>
<evidence type="ECO:0000256" key="4">
    <source>
        <dbReference type="SAM" id="MobiDB-lite"/>
    </source>
</evidence>
<dbReference type="InterPro" id="IPR010982">
    <property type="entry name" value="Lambda_DNA-bd_dom_sf"/>
</dbReference>
<dbReference type="RefSeq" id="WP_135480672.1">
    <property type="nucleotide sequence ID" value="NZ_SRMF01000001.1"/>
</dbReference>
<keyword evidence="7" id="KW-1185">Reference proteome</keyword>
<dbReference type="InterPro" id="IPR025997">
    <property type="entry name" value="SBP_2_dom"/>
</dbReference>
<keyword evidence="3" id="KW-0804">Transcription</keyword>
<comment type="caution">
    <text evidence="6">The sequence shown here is derived from an EMBL/GenBank/DDBJ whole genome shotgun (WGS) entry which is preliminary data.</text>
</comment>
<evidence type="ECO:0000259" key="5">
    <source>
        <dbReference type="PROSITE" id="PS50932"/>
    </source>
</evidence>
<dbReference type="InterPro" id="IPR000843">
    <property type="entry name" value="HTH_LacI"/>
</dbReference>
<gene>
    <name evidence="6" type="ORF">E4656_01900</name>
</gene>
<dbReference type="CDD" id="cd01392">
    <property type="entry name" value="HTH_LacI"/>
    <property type="match status" value="1"/>
</dbReference>
<dbReference type="Proteomes" id="UP000297475">
    <property type="component" value="Unassembled WGS sequence"/>
</dbReference>
<sequence length="372" mass="40917">MPDSDGIRARDLIRRFSLKRIAAQAGVSRATVDRALHGRGQVHQQTQQRIRQALHELEVLDEHGLAAGQTLHLDLIMAAPQRFSRQVRQALTGELLSLAPFRISPRFHFFEQIETQALIDVILRCHRRGTHGIVLKAPDEPGVTETVNQICAEGTPVLTLVTDLPASRRLHYIGMDNRAAGQTAAYLFDQWLPAETPVVAVNIGSLLFRGEEEREMGFRTGLRARRPGLEVVDIVGGYGLHAETLAATTRVLQQQPDLAAVYNVGGANGAILEAFADARRSLRLLVGHDLDADNRVLLRQERLQAVIDHDLRADMRHACLRLLVARRLMRPEVLDSLPAASPIQVVTPPSLPAGGAPGLQTSDPARAQKQHS</sequence>
<dbReference type="GO" id="GO:0055085">
    <property type="term" value="P:transmembrane transport"/>
    <property type="evidence" value="ECO:0007669"/>
    <property type="project" value="UniProtKB-ARBA"/>
</dbReference>
<reference evidence="6 7" key="1">
    <citation type="submission" date="2019-04" db="EMBL/GenBank/DDBJ databases">
        <title>Natronospirillum operosus gen. nov., sp. nov., a haloalkaliphilic satellite isolated from decaying biomass of laboratory culture of cyanobacterium Geitlerinema sp. and proposal of Natronospirillaceae fam. nov. and Saccharospirillaceae fam. nov.</title>
        <authorList>
            <person name="Kevbrin V."/>
            <person name="Boltyanskaya Y."/>
            <person name="Koziaeva V."/>
            <person name="Grouzdev D.S."/>
            <person name="Park M."/>
            <person name="Cho J."/>
        </authorList>
    </citation>
    <scope>NUCLEOTIDE SEQUENCE [LARGE SCALE GENOMIC DNA]</scope>
    <source>
        <strain evidence="6 7">G-116</strain>
    </source>
</reference>
<dbReference type="InterPro" id="IPR028082">
    <property type="entry name" value="Peripla_BP_I"/>
</dbReference>
<dbReference type="OrthoDB" id="5756154at2"/>
<dbReference type="GO" id="GO:0000976">
    <property type="term" value="F:transcription cis-regulatory region binding"/>
    <property type="evidence" value="ECO:0007669"/>
    <property type="project" value="TreeGrafter"/>
</dbReference>
<dbReference type="Gene3D" id="1.10.260.40">
    <property type="entry name" value="lambda repressor-like DNA-binding domains"/>
    <property type="match status" value="1"/>
</dbReference>
<proteinExistence type="predicted"/>
<dbReference type="Pfam" id="PF00356">
    <property type="entry name" value="LacI"/>
    <property type="match status" value="1"/>
</dbReference>
<evidence type="ECO:0000313" key="7">
    <source>
        <dbReference type="Proteomes" id="UP000297475"/>
    </source>
</evidence>
<dbReference type="PANTHER" id="PTHR30146:SF152">
    <property type="entry name" value="TRANSCRIPTIONAL REGULATORY PROTEIN"/>
    <property type="match status" value="1"/>
</dbReference>
<feature type="region of interest" description="Disordered" evidence="4">
    <location>
        <begin position="348"/>
        <end position="372"/>
    </location>
</feature>
<dbReference type="EMBL" id="SRMF01000001">
    <property type="protein sequence ID" value="TGG95198.1"/>
    <property type="molecule type" value="Genomic_DNA"/>
</dbReference>
<evidence type="ECO:0000313" key="6">
    <source>
        <dbReference type="EMBL" id="TGG95198.1"/>
    </source>
</evidence>
<dbReference type="SUPFAM" id="SSF53822">
    <property type="entry name" value="Periplasmic binding protein-like I"/>
    <property type="match status" value="1"/>
</dbReference>
<dbReference type="GO" id="GO:0003700">
    <property type="term" value="F:DNA-binding transcription factor activity"/>
    <property type="evidence" value="ECO:0007669"/>
    <property type="project" value="TreeGrafter"/>
</dbReference>
<name>A0A4Z0WF03_9GAMM</name>
<dbReference type="Pfam" id="PF13407">
    <property type="entry name" value="Peripla_BP_4"/>
    <property type="match status" value="1"/>
</dbReference>
<evidence type="ECO:0000256" key="2">
    <source>
        <dbReference type="ARBA" id="ARBA00023125"/>
    </source>
</evidence>
<evidence type="ECO:0000256" key="3">
    <source>
        <dbReference type="ARBA" id="ARBA00023163"/>
    </source>
</evidence>
<protein>
    <submittedName>
        <fullName evidence="6">LacI family DNA-binding transcriptional regulator</fullName>
    </submittedName>
</protein>
<dbReference type="Gene3D" id="3.40.50.2300">
    <property type="match status" value="2"/>
</dbReference>
<dbReference type="SMART" id="SM00354">
    <property type="entry name" value="HTH_LACI"/>
    <property type="match status" value="1"/>
</dbReference>
<feature type="domain" description="HTH lacI-type" evidence="5">
    <location>
        <begin position="16"/>
        <end position="57"/>
    </location>
</feature>
<keyword evidence="2 6" id="KW-0238">DNA-binding</keyword>
<keyword evidence="1" id="KW-0805">Transcription regulation</keyword>
<dbReference type="CDD" id="cd06307">
    <property type="entry name" value="PBP1_sugar_binding"/>
    <property type="match status" value="1"/>
</dbReference>
<accession>A0A4Z0WF03</accession>